<dbReference type="Gene3D" id="3.40.50.1820">
    <property type="entry name" value="alpha/beta hydrolase"/>
    <property type="match status" value="1"/>
</dbReference>
<protein>
    <recommendedName>
        <fullName evidence="3">Alpha/beta hydrolase</fullName>
    </recommendedName>
</protein>
<dbReference type="Proteomes" id="UP000093391">
    <property type="component" value="Chromosome"/>
</dbReference>
<evidence type="ECO:0000313" key="1">
    <source>
        <dbReference type="EMBL" id="AOA58878.2"/>
    </source>
</evidence>
<dbReference type="EMBL" id="CP016895">
    <property type="protein sequence ID" value="AOA58878.2"/>
    <property type="molecule type" value="Genomic_DNA"/>
</dbReference>
<dbReference type="STRING" id="1789224.BFG52_11275"/>
<dbReference type="KEGG" id="ala:BFG52_11275"/>
<organism evidence="1 2">
    <name type="scientific">Acinetobacter larvae</name>
    <dbReference type="NCBI Taxonomy" id="1789224"/>
    <lineage>
        <taxon>Bacteria</taxon>
        <taxon>Pseudomonadati</taxon>
        <taxon>Pseudomonadota</taxon>
        <taxon>Gammaproteobacteria</taxon>
        <taxon>Moraxellales</taxon>
        <taxon>Moraxellaceae</taxon>
        <taxon>Acinetobacter</taxon>
    </lineage>
</organism>
<dbReference type="AlphaFoldDB" id="A0A1B2M121"/>
<proteinExistence type="predicted"/>
<evidence type="ECO:0000313" key="2">
    <source>
        <dbReference type="Proteomes" id="UP000093391"/>
    </source>
</evidence>
<sequence>MSQQEHQAHSLKQHWRDIFQQGLQHSQSRYHAEDFEIEMAFYGDLITHYQSQRALALAEVQKKLPQPLVKLWQRANLANYYTRSAATTQIPLLPIYRPQQKASLKHQLWWRSLRFKDEIYKDLMIRLNRHPQLHLKVLQHFLTESYLYLCNDHFMQAVHQRLQQRFAHSSEPAIVVAHSLGTVIAYNFLRANPQFAVQRLITLASPLPYQAMKKSFKQRVARPTSLLGDWYNFCADEDFFATQPLDRAPFNFQPQIINQTIHTFVDKPHEIIGYLQHPQVIRAITLE</sequence>
<gene>
    <name evidence="1" type="ORF">BFG52_11275</name>
</gene>
<dbReference type="InterPro" id="IPR029058">
    <property type="entry name" value="AB_hydrolase_fold"/>
</dbReference>
<dbReference type="SUPFAM" id="SSF53474">
    <property type="entry name" value="alpha/beta-Hydrolases"/>
    <property type="match status" value="1"/>
</dbReference>
<name>A0A1B2M121_9GAMM</name>
<reference evidence="1 2" key="1">
    <citation type="submission" date="2016-08" db="EMBL/GenBank/DDBJ databases">
        <authorList>
            <person name="Seilhamer J.J."/>
        </authorList>
    </citation>
    <scope>NUCLEOTIDE SEQUENCE [LARGE SCALE GENOMIC DNA]</scope>
    <source>
        <strain evidence="1 2">BRTC-1</strain>
    </source>
</reference>
<evidence type="ECO:0008006" key="3">
    <source>
        <dbReference type="Google" id="ProtNLM"/>
    </source>
</evidence>
<keyword evidence="2" id="KW-1185">Reference proteome</keyword>
<accession>A0A1B2M121</accession>